<keyword evidence="2" id="KW-1133">Transmembrane helix</keyword>
<gene>
    <name evidence="4" type="ORF">ACFQRI_20245</name>
</gene>
<feature type="transmembrane region" description="Helical" evidence="2">
    <location>
        <begin position="150"/>
        <end position="182"/>
    </location>
</feature>
<protein>
    <submittedName>
        <fullName evidence="4">Prepilin peptidase</fullName>
        <ecNumber evidence="4">3.4.23.43</ecNumber>
    </submittedName>
</protein>
<name>A0ABW2LMU3_9PSEU</name>
<sequence length="206" mass="20565">MPGAVGRVLGMVIWICCGALAGWGGGALVRRLRRGALVPRTWCAVAVGAAWGAVALRVEAGMPWWWAGVPLALAWLATLLTACDLRAARLPDALTLPAYPAAAALLVPAAAHEPRVPLAALAGVALFAGSYLAVRLVLPGAMGPGDVKLAGPLGALVGAVSLPAVLGVLAVAAASTLVAAAWRRAGAVPHGPAMLLPSWLVALAGP</sequence>
<keyword evidence="4" id="KW-0378">Hydrolase</keyword>
<dbReference type="RefSeq" id="WP_380670941.1">
    <property type="nucleotide sequence ID" value="NZ_JBHTCJ010000011.1"/>
</dbReference>
<reference evidence="5" key="1">
    <citation type="journal article" date="2019" name="Int. J. Syst. Evol. Microbiol.">
        <title>The Global Catalogue of Microorganisms (GCM) 10K type strain sequencing project: providing services to taxonomists for standard genome sequencing and annotation.</title>
        <authorList>
            <consortium name="The Broad Institute Genomics Platform"/>
            <consortium name="The Broad Institute Genome Sequencing Center for Infectious Disease"/>
            <person name="Wu L."/>
            <person name="Ma J."/>
        </authorList>
    </citation>
    <scope>NUCLEOTIDE SEQUENCE [LARGE SCALE GENOMIC DNA]</scope>
    <source>
        <strain evidence="5">WLHS5</strain>
    </source>
</reference>
<dbReference type="InterPro" id="IPR014032">
    <property type="entry name" value="Peptidase_A24A_bac"/>
</dbReference>
<feature type="transmembrane region" description="Helical" evidence="2">
    <location>
        <begin position="12"/>
        <end position="29"/>
    </location>
</feature>
<dbReference type="EMBL" id="JBHTCJ010000011">
    <property type="protein sequence ID" value="MFC7343743.1"/>
    <property type="molecule type" value="Genomic_DNA"/>
</dbReference>
<keyword evidence="5" id="KW-1185">Reference proteome</keyword>
<proteinExistence type="inferred from homology"/>
<dbReference type="InterPro" id="IPR000045">
    <property type="entry name" value="Prepilin_IV_endopep_pep"/>
</dbReference>
<keyword evidence="2" id="KW-0472">Membrane</keyword>
<evidence type="ECO:0000256" key="1">
    <source>
        <dbReference type="RuleBase" id="RU003793"/>
    </source>
</evidence>
<dbReference type="PRINTS" id="PR00864">
    <property type="entry name" value="PREPILNPTASE"/>
</dbReference>
<feature type="transmembrane region" description="Helical" evidence="2">
    <location>
        <begin position="41"/>
        <end position="58"/>
    </location>
</feature>
<evidence type="ECO:0000313" key="4">
    <source>
        <dbReference type="EMBL" id="MFC7343743.1"/>
    </source>
</evidence>
<dbReference type="Pfam" id="PF01478">
    <property type="entry name" value="Peptidase_A24"/>
    <property type="match status" value="1"/>
</dbReference>
<feature type="transmembrane region" description="Helical" evidence="2">
    <location>
        <begin position="118"/>
        <end position="138"/>
    </location>
</feature>
<accession>A0ABW2LMU3</accession>
<feature type="transmembrane region" description="Helical" evidence="2">
    <location>
        <begin position="64"/>
        <end position="82"/>
    </location>
</feature>
<evidence type="ECO:0000256" key="2">
    <source>
        <dbReference type="SAM" id="Phobius"/>
    </source>
</evidence>
<evidence type="ECO:0000259" key="3">
    <source>
        <dbReference type="Pfam" id="PF01478"/>
    </source>
</evidence>
<dbReference type="GO" id="GO:0004190">
    <property type="term" value="F:aspartic-type endopeptidase activity"/>
    <property type="evidence" value="ECO:0007669"/>
    <property type="project" value="UniProtKB-EC"/>
</dbReference>
<dbReference type="Gene3D" id="1.20.120.1220">
    <property type="match status" value="1"/>
</dbReference>
<organism evidence="4 5">
    <name type="scientific">Saccharopolyspora griseoalba</name>
    <dbReference type="NCBI Taxonomy" id="1431848"/>
    <lineage>
        <taxon>Bacteria</taxon>
        <taxon>Bacillati</taxon>
        <taxon>Actinomycetota</taxon>
        <taxon>Actinomycetes</taxon>
        <taxon>Pseudonocardiales</taxon>
        <taxon>Pseudonocardiaceae</taxon>
        <taxon>Saccharopolyspora</taxon>
    </lineage>
</organism>
<comment type="caution">
    <text evidence="4">The sequence shown here is derived from an EMBL/GenBank/DDBJ whole genome shotgun (WGS) entry which is preliminary data.</text>
</comment>
<keyword evidence="2" id="KW-0812">Transmembrane</keyword>
<dbReference type="Proteomes" id="UP001596504">
    <property type="component" value="Unassembled WGS sequence"/>
</dbReference>
<dbReference type="EC" id="3.4.23.43" evidence="4"/>
<comment type="similarity">
    <text evidence="1">Belongs to the peptidase A24 family.</text>
</comment>
<feature type="domain" description="Prepilin type IV endopeptidase peptidase" evidence="3">
    <location>
        <begin position="72"/>
        <end position="173"/>
    </location>
</feature>
<evidence type="ECO:0000313" key="5">
    <source>
        <dbReference type="Proteomes" id="UP001596504"/>
    </source>
</evidence>